<gene>
    <name evidence="1" type="ORF">SAMN05421684_4988</name>
</gene>
<name>A0A1H3SZM2_9ACTN</name>
<proteinExistence type="predicted"/>
<evidence type="ECO:0000313" key="2">
    <source>
        <dbReference type="Proteomes" id="UP000199632"/>
    </source>
</evidence>
<evidence type="ECO:0000313" key="1">
    <source>
        <dbReference type="EMBL" id="SDZ43442.1"/>
    </source>
</evidence>
<protein>
    <recommendedName>
        <fullName evidence="3">2'-5' RNA ligase superfamily protein</fullName>
    </recommendedName>
</protein>
<keyword evidence="2" id="KW-1185">Reference proteome</keyword>
<dbReference type="AlphaFoldDB" id="A0A1H3SZM2"/>
<reference evidence="2" key="1">
    <citation type="submission" date="2016-10" db="EMBL/GenBank/DDBJ databases">
        <authorList>
            <person name="Varghese N."/>
            <person name="Submissions S."/>
        </authorList>
    </citation>
    <scope>NUCLEOTIDE SEQUENCE [LARGE SCALE GENOMIC DNA]</scope>
    <source>
        <strain evidence="2">DSM 44718</strain>
    </source>
</reference>
<sequence>MSLIDRYQELWRQGRRAVLRGDVDVQPFGTGCWPLSVALRLDPPTRARFADLAAEAAALVGDAYLFDHHVTVRAVDDGGLALYESALREATAGLGPVRLRFDGVVLTRSNLMACGYPVDDTASRLRARLAEALAARGADGLERGRSRDIWHTTLVGFGGPVADPRGLVEWVTDRLDQPFGTARCDVADLNRWTAAERQQHAIPIFSAPLG</sequence>
<evidence type="ECO:0008006" key="3">
    <source>
        <dbReference type="Google" id="ProtNLM"/>
    </source>
</evidence>
<accession>A0A1H3SZM2</accession>
<organism evidence="1 2">
    <name type="scientific">Asanoa ishikariensis</name>
    <dbReference type="NCBI Taxonomy" id="137265"/>
    <lineage>
        <taxon>Bacteria</taxon>
        <taxon>Bacillati</taxon>
        <taxon>Actinomycetota</taxon>
        <taxon>Actinomycetes</taxon>
        <taxon>Micromonosporales</taxon>
        <taxon>Micromonosporaceae</taxon>
        <taxon>Asanoa</taxon>
    </lineage>
</organism>
<dbReference type="EMBL" id="FNQB01000003">
    <property type="protein sequence ID" value="SDZ43442.1"/>
    <property type="molecule type" value="Genomic_DNA"/>
</dbReference>
<dbReference type="Proteomes" id="UP000199632">
    <property type="component" value="Unassembled WGS sequence"/>
</dbReference>
<dbReference type="Gene3D" id="3.90.1140.10">
    <property type="entry name" value="Cyclic phosphodiesterase"/>
    <property type="match status" value="1"/>
</dbReference>
<dbReference type="STRING" id="137265.SAMN05421684_4988"/>